<name>A0ABW2I5M7_9ACTN</name>
<dbReference type="Proteomes" id="UP001596548">
    <property type="component" value="Unassembled WGS sequence"/>
</dbReference>
<dbReference type="RefSeq" id="WP_378978261.1">
    <property type="nucleotide sequence ID" value="NZ_JBHTBJ010000089.1"/>
</dbReference>
<evidence type="ECO:0000313" key="1">
    <source>
        <dbReference type="EMBL" id="MFC7280202.1"/>
    </source>
</evidence>
<sequence>MLALPVLPVRHYGRLTEADDGDVLLSVSVGPAGEAVALWSAPADREALTSVTVQPGWASFPDARAARPATARITVHSPDAVQVVRIAEMPLAHATVQPLPNGRFLVVAARCRWRPEGPDRNALVYGTDGAVAAQYTFGDGIEGVHTTPSGHAWVGYFDEGVFGNYGWGGPGPEPVGSCGLARFDPSGEVDWRFPPDDVASIDDCYALNVVGETVWACYYSDFPVVKIDNGRVTAWRNDLAHGAKSIIVDDRRVGLAGGYRPHRDRLVIGVLSDGGLREVARYRLVLPDGQPLPDNVRIVGRGPDLHVFHGTDWYRTSLTDIPPA</sequence>
<dbReference type="SUPFAM" id="SSF50969">
    <property type="entry name" value="YVTN repeat-like/Quinoprotein amine dehydrogenase"/>
    <property type="match status" value="1"/>
</dbReference>
<dbReference type="InterPro" id="IPR011044">
    <property type="entry name" value="Quino_amine_DH_bsu"/>
</dbReference>
<protein>
    <submittedName>
        <fullName evidence="1">Uncharacterized protein</fullName>
    </submittedName>
</protein>
<accession>A0ABW2I5M7</accession>
<gene>
    <name evidence="1" type="ORF">ACFQS1_40130</name>
</gene>
<comment type="caution">
    <text evidence="1">The sequence shown here is derived from an EMBL/GenBank/DDBJ whole genome shotgun (WGS) entry which is preliminary data.</text>
</comment>
<keyword evidence="2" id="KW-1185">Reference proteome</keyword>
<evidence type="ECO:0000313" key="2">
    <source>
        <dbReference type="Proteomes" id="UP001596548"/>
    </source>
</evidence>
<reference evidence="2" key="1">
    <citation type="journal article" date="2019" name="Int. J. Syst. Evol. Microbiol.">
        <title>The Global Catalogue of Microorganisms (GCM) 10K type strain sequencing project: providing services to taxonomists for standard genome sequencing and annotation.</title>
        <authorList>
            <consortium name="The Broad Institute Genomics Platform"/>
            <consortium name="The Broad Institute Genome Sequencing Center for Infectious Disease"/>
            <person name="Wu L."/>
            <person name="Ma J."/>
        </authorList>
    </citation>
    <scope>NUCLEOTIDE SEQUENCE [LARGE SCALE GENOMIC DNA]</scope>
    <source>
        <strain evidence="2">XZYJT-10</strain>
    </source>
</reference>
<proteinExistence type="predicted"/>
<dbReference type="EMBL" id="JBHTBJ010000089">
    <property type="protein sequence ID" value="MFC7280202.1"/>
    <property type="molecule type" value="Genomic_DNA"/>
</dbReference>
<organism evidence="1 2">
    <name type="scientific">Paractinoplanes rhizophilus</name>
    <dbReference type="NCBI Taxonomy" id="1416877"/>
    <lineage>
        <taxon>Bacteria</taxon>
        <taxon>Bacillati</taxon>
        <taxon>Actinomycetota</taxon>
        <taxon>Actinomycetes</taxon>
        <taxon>Micromonosporales</taxon>
        <taxon>Micromonosporaceae</taxon>
        <taxon>Paractinoplanes</taxon>
    </lineage>
</organism>